<gene>
    <name evidence="5" type="ORF">EV189_0154</name>
</gene>
<feature type="domain" description="EAL" evidence="3">
    <location>
        <begin position="442"/>
        <end position="696"/>
    </location>
</feature>
<organism evidence="5 6">
    <name type="scientific">Motilibacter rhizosphaerae</name>
    <dbReference type="NCBI Taxonomy" id="598652"/>
    <lineage>
        <taxon>Bacteria</taxon>
        <taxon>Bacillati</taxon>
        <taxon>Actinomycetota</taxon>
        <taxon>Actinomycetes</taxon>
        <taxon>Motilibacterales</taxon>
        <taxon>Motilibacteraceae</taxon>
        <taxon>Motilibacter</taxon>
    </lineage>
</organism>
<dbReference type="InterPro" id="IPR000014">
    <property type="entry name" value="PAS"/>
</dbReference>
<dbReference type="PROSITE" id="PS50883">
    <property type="entry name" value="EAL"/>
    <property type="match status" value="1"/>
</dbReference>
<dbReference type="AlphaFoldDB" id="A0A4Q7NUZ7"/>
<dbReference type="FunFam" id="3.30.70.270:FF:000001">
    <property type="entry name" value="Diguanylate cyclase domain protein"/>
    <property type="match status" value="1"/>
</dbReference>
<dbReference type="InterPro" id="IPR013767">
    <property type="entry name" value="PAS_fold"/>
</dbReference>
<feature type="domain" description="PAC" evidence="2">
    <location>
        <begin position="217"/>
        <end position="268"/>
    </location>
</feature>
<reference evidence="5 6" key="1">
    <citation type="submission" date="2019-02" db="EMBL/GenBank/DDBJ databases">
        <title>Genomic Encyclopedia of Type Strains, Phase IV (KMG-IV): sequencing the most valuable type-strain genomes for metagenomic binning, comparative biology and taxonomic classification.</title>
        <authorList>
            <person name="Goeker M."/>
        </authorList>
    </citation>
    <scope>NUCLEOTIDE SEQUENCE [LARGE SCALE GENOMIC DNA]</scope>
    <source>
        <strain evidence="5 6">DSM 45622</strain>
    </source>
</reference>
<dbReference type="NCBIfam" id="TIGR00229">
    <property type="entry name" value="sensory_box"/>
    <property type="match status" value="1"/>
</dbReference>
<evidence type="ECO:0000259" key="1">
    <source>
        <dbReference type="PROSITE" id="PS50112"/>
    </source>
</evidence>
<dbReference type="NCBIfam" id="TIGR00254">
    <property type="entry name" value="GGDEF"/>
    <property type="match status" value="1"/>
</dbReference>
<dbReference type="EMBL" id="SGXD01000001">
    <property type="protein sequence ID" value="RZS90924.1"/>
    <property type="molecule type" value="Genomic_DNA"/>
</dbReference>
<dbReference type="InterPro" id="IPR052155">
    <property type="entry name" value="Biofilm_reg_signaling"/>
</dbReference>
<dbReference type="InterPro" id="IPR035919">
    <property type="entry name" value="EAL_sf"/>
</dbReference>
<keyword evidence="6" id="KW-1185">Reference proteome</keyword>
<dbReference type="Gene3D" id="3.30.450.20">
    <property type="entry name" value="PAS domain"/>
    <property type="match status" value="2"/>
</dbReference>
<feature type="domain" description="GGDEF" evidence="4">
    <location>
        <begin position="300"/>
        <end position="433"/>
    </location>
</feature>
<dbReference type="CDD" id="cd01948">
    <property type="entry name" value="EAL"/>
    <property type="match status" value="1"/>
</dbReference>
<dbReference type="Pfam" id="PF00563">
    <property type="entry name" value="EAL"/>
    <property type="match status" value="1"/>
</dbReference>
<dbReference type="OrthoDB" id="23692at2"/>
<dbReference type="PROSITE" id="PS50887">
    <property type="entry name" value="GGDEF"/>
    <property type="match status" value="1"/>
</dbReference>
<evidence type="ECO:0000259" key="3">
    <source>
        <dbReference type="PROSITE" id="PS50883"/>
    </source>
</evidence>
<protein>
    <submittedName>
        <fullName evidence="5">PAS domain S-box-containing protein/diguanylate cyclase (GGDEF)-like protein</fullName>
    </submittedName>
</protein>
<dbReference type="InterPro" id="IPR001633">
    <property type="entry name" value="EAL_dom"/>
</dbReference>
<evidence type="ECO:0000313" key="5">
    <source>
        <dbReference type="EMBL" id="RZS90924.1"/>
    </source>
</evidence>
<name>A0A4Q7NUZ7_9ACTN</name>
<dbReference type="Pfam" id="PF00990">
    <property type="entry name" value="GGDEF"/>
    <property type="match status" value="1"/>
</dbReference>
<accession>A0A4Q7NUZ7</accession>
<evidence type="ECO:0000259" key="4">
    <source>
        <dbReference type="PROSITE" id="PS50887"/>
    </source>
</evidence>
<evidence type="ECO:0000313" key="6">
    <source>
        <dbReference type="Proteomes" id="UP000293638"/>
    </source>
</evidence>
<dbReference type="CDD" id="cd00130">
    <property type="entry name" value="PAS"/>
    <property type="match status" value="1"/>
</dbReference>
<dbReference type="GO" id="GO:0006355">
    <property type="term" value="P:regulation of DNA-templated transcription"/>
    <property type="evidence" value="ECO:0007669"/>
    <property type="project" value="InterPro"/>
</dbReference>
<dbReference type="Gene3D" id="3.20.20.450">
    <property type="entry name" value="EAL domain"/>
    <property type="match status" value="1"/>
</dbReference>
<comment type="caution">
    <text evidence="5">The sequence shown here is derived from an EMBL/GenBank/DDBJ whole genome shotgun (WGS) entry which is preliminary data.</text>
</comment>
<dbReference type="Proteomes" id="UP000293638">
    <property type="component" value="Unassembled WGS sequence"/>
</dbReference>
<dbReference type="SUPFAM" id="SSF55073">
    <property type="entry name" value="Nucleotide cyclase"/>
    <property type="match status" value="1"/>
</dbReference>
<proteinExistence type="predicted"/>
<dbReference type="PANTHER" id="PTHR44757:SF2">
    <property type="entry name" value="BIOFILM ARCHITECTURE MAINTENANCE PROTEIN MBAA"/>
    <property type="match status" value="1"/>
</dbReference>
<dbReference type="SMART" id="SM00091">
    <property type="entry name" value="PAS"/>
    <property type="match status" value="1"/>
</dbReference>
<dbReference type="InterPro" id="IPR000700">
    <property type="entry name" value="PAS-assoc_C"/>
</dbReference>
<dbReference type="PANTHER" id="PTHR44757">
    <property type="entry name" value="DIGUANYLATE CYCLASE DGCP"/>
    <property type="match status" value="1"/>
</dbReference>
<evidence type="ECO:0000259" key="2">
    <source>
        <dbReference type="PROSITE" id="PS50113"/>
    </source>
</evidence>
<dbReference type="Gene3D" id="3.30.70.270">
    <property type="match status" value="1"/>
</dbReference>
<dbReference type="CDD" id="cd01949">
    <property type="entry name" value="GGDEF"/>
    <property type="match status" value="1"/>
</dbReference>
<dbReference type="PROSITE" id="PS50112">
    <property type="entry name" value="PAS"/>
    <property type="match status" value="1"/>
</dbReference>
<dbReference type="Pfam" id="PF00989">
    <property type="entry name" value="PAS"/>
    <property type="match status" value="1"/>
</dbReference>
<feature type="domain" description="PAS" evidence="1">
    <location>
        <begin position="142"/>
        <end position="212"/>
    </location>
</feature>
<dbReference type="SUPFAM" id="SSF55785">
    <property type="entry name" value="PYP-like sensor domain (PAS domain)"/>
    <property type="match status" value="1"/>
</dbReference>
<dbReference type="RefSeq" id="WP_130491049.1">
    <property type="nucleotide sequence ID" value="NZ_SGXD01000001.1"/>
</dbReference>
<dbReference type="PROSITE" id="PS50113">
    <property type="entry name" value="PAC"/>
    <property type="match status" value="1"/>
</dbReference>
<sequence length="702" mass="74787">MDDGAAERDPRVEAAVLAAVADNEVDGLLVADPLRDADGVVVDFRYVYENAGVVSLLGAGSLLGRTMREVFPWAVGSVSWDACVAVADGGGPRLHESEPSVAADHLAGRVFQIHTCAEEGLVVMLFRDVTAVRNAHRGAAARERAFRALVEQATDVIHVFDGEGRTTYVSPAIERILGHPADEVAELSYTALVAEEDRPRAVAAFEQLLVDGPGARVRLDLGVRHASGSTRWAQVSATNRLDDPAVAGIVVNWRDVTERRELEVRLAHEASHDPLTGLPNRRLLGELLERAVSGASRRGATAAVLFCDVDDFKLVNDTRGHAAGDELLAEVARRLRQVLRPGDVVARFGGDEFVVVCESLGDAREALGVAERVQDALCGQYALAGAVTHATVSIGLTTLRPGAGSGPTALSEADAALYAAKRKGRGRIEVFDRGLRDELDQRLRSEAGLRRALGQDELELHFQPIVELATGRTARVEALLRWRQPDGGLALPGEFLSVAEHTGLVVDLGRRVLQLGVGQARSWVERWGGRAPVLCLNVAHRQLNAPGFLDELDELLETAGLPAHALELEVSERLLVSDPAPVAGLLAEVRSRGVGIALDDFGAGSTSISWLQTLPIDVLKLDRCLVAGLPGRNEAAIVGALAMLAAELDIATVAEGIETHDQLTAVTELGCGFAQGYLLAVPAPEAALEVVLPPAEELPVRR</sequence>
<dbReference type="SUPFAM" id="SSF141868">
    <property type="entry name" value="EAL domain-like"/>
    <property type="match status" value="1"/>
</dbReference>
<dbReference type="SMART" id="SM00052">
    <property type="entry name" value="EAL"/>
    <property type="match status" value="1"/>
</dbReference>
<dbReference type="SMART" id="SM00267">
    <property type="entry name" value="GGDEF"/>
    <property type="match status" value="1"/>
</dbReference>
<dbReference type="InterPro" id="IPR035965">
    <property type="entry name" value="PAS-like_dom_sf"/>
</dbReference>
<dbReference type="InterPro" id="IPR043128">
    <property type="entry name" value="Rev_trsase/Diguanyl_cyclase"/>
</dbReference>
<dbReference type="InterPro" id="IPR029787">
    <property type="entry name" value="Nucleotide_cyclase"/>
</dbReference>
<dbReference type="InterPro" id="IPR000160">
    <property type="entry name" value="GGDEF_dom"/>
</dbReference>